<evidence type="ECO:0000313" key="2">
    <source>
        <dbReference type="EMBL" id="SDF06804.1"/>
    </source>
</evidence>
<protein>
    <submittedName>
        <fullName evidence="2">Soil-associated protein, TIGR03435 family</fullName>
    </submittedName>
</protein>
<name>A0A1G7I348_9BACT</name>
<organism evidence="2 3">
    <name type="scientific">Terriglobus roseus</name>
    <dbReference type="NCBI Taxonomy" id="392734"/>
    <lineage>
        <taxon>Bacteria</taxon>
        <taxon>Pseudomonadati</taxon>
        <taxon>Acidobacteriota</taxon>
        <taxon>Terriglobia</taxon>
        <taxon>Terriglobales</taxon>
        <taxon>Acidobacteriaceae</taxon>
        <taxon>Terriglobus</taxon>
    </lineage>
</organism>
<evidence type="ECO:0000313" key="3">
    <source>
        <dbReference type="Proteomes" id="UP000182427"/>
    </source>
</evidence>
<feature type="signal peptide" evidence="1">
    <location>
        <begin position="1"/>
        <end position="27"/>
    </location>
</feature>
<dbReference type="AlphaFoldDB" id="A0A1G7I348"/>
<dbReference type="NCBIfam" id="TIGR03435">
    <property type="entry name" value="Soli_TIGR03435"/>
    <property type="match status" value="1"/>
</dbReference>
<dbReference type="InterPro" id="IPR017801">
    <property type="entry name" value="DUF3738"/>
</dbReference>
<sequence>MILSNIRTAACLIALSMLPGTVATADAQESKPLAFQTASVRPAAPGARPEGLDWMLPGIGKVPPPPGLLTMTAPAAAFLTFALNISEIGQMNPTMDKLPDWTRSRMYTIVARPEGSASLEEVRTMTRTLLIERFALKTHEDSKEMAVNKLVLIKPGVLGPQIKPHAVGETCVPQTGGVKFSKAPEPGSHETPKCGLTLYRLPDGIFHLGLVDVSMADASKLIGGVGGMAGGLALRSTVDGTGLTGTYDMSLEFHPEIGGPSAAPGAEDAGGGPTLTKALEKQLGMKLEKSTGSVRIITIDNIAEPTAD</sequence>
<keyword evidence="3" id="KW-1185">Reference proteome</keyword>
<proteinExistence type="predicted"/>
<evidence type="ECO:0000256" key="1">
    <source>
        <dbReference type="SAM" id="SignalP"/>
    </source>
</evidence>
<gene>
    <name evidence="2" type="ORF">SAMN05444167_1297</name>
</gene>
<dbReference type="EMBL" id="LT629690">
    <property type="protein sequence ID" value="SDF06804.1"/>
    <property type="molecule type" value="Genomic_DNA"/>
</dbReference>
<reference evidence="2 3" key="1">
    <citation type="submission" date="2016-10" db="EMBL/GenBank/DDBJ databases">
        <authorList>
            <person name="de Groot N.N."/>
        </authorList>
    </citation>
    <scope>NUCLEOTIDE SEQUENCE [LARGE SCALE GENOMIC DNA]</scope>
    <source>
        <strain evidence="2 3">GAS232</strain>
    </source>
</reference>
<dbReference type="Pfam" id="PF12543">
    <property type="entry name" value="DUF3738"/>
    <property type="match status" value="1"/>
</dbReference>
<accession>A0A1G7I348</accession>
<keyword evidence="1" id="KW-0732">Signal</keyword>
<feature type="chain" id="PRO_5009241344" evidence="1">
    <location>
        <begin position="28"/>
        <end position="308"/>
    </location>
</feature>
<dbReference type="Proteomes" id="UP000182427">
    <property type="component" value="Chromosome I"/>
</dbReference>
<dbReference type="RefSeq" id="WP_172838169.1">
    <property type="nucleotide sequence ID" value="NZ_LT629690.1"/>
</dbReference>